<dbReference type="GO" id="GO:0020037">
    <property type="term" value="F:heme binding"/>
    <property type="evidence" value="ECO:0007669"/>
    <property type="project" value="InterPro"/>
</dbReference>
<keyword evidence="2 4" id="KW-0479">Metal-binding</keyword>
<keyword evidence="3 4" id="KW-0408">Iron</keyword>
<comment type="caution">
    <text evidence="8">The sequence shown here is derived from an EMBL/GenBank/DDBJ whole genome shotgun (WGS) entry which is preliminary data.</text>
</comment>
<dbReference type="InterPro" id="IPR036034">
    <property type="entry name" value="PDZ_sf"/>
</dbReference>
<feature type="domain" description="Cytochrome c" evidence="7">
    <location>
        <begin position="530"/>
        <end position="626"/>
    </location>
</feature>
<feature type="coiled-coil region" evidence="5">
    <location>
        <begin position="149"/>
        <end position="204"/>
    </location>
</feature>
<dbReference type="PROSITE" id="PS51007">
    <property type="entry name" value="CYTC"/>
    <property type="match status" value="3"/>
</dbReference>
<sequence length="1421" mass="160289">MPATEDYLRDLKLMHKVFCGSALALLAVTVWMMWADYADEWRGFQRQAMKYIAERDRNRMRQITSDPAFQSQLAAAEEARRLAEQTVAARRADVAAQQAEVDRLARLAAATMRELRVRRAKRDVERAQYGLAVRDQLPADVQQRELDDYNAAQALADEYEDRYKVEDQQLQEAKGKLGELTAALDEAEKEIKTLTADVDRLRKAINRIEPEHWFSAAKRNFMLLPIVDGFNSPERIHQDWLPRLEIDLGGMTKVARFDRCRTCHYMIDTVAQGTEPAFPHGDGKSGTYPHPYSSHPRLDLFLTSASPHPLPKFGCTICHEGQGSGTSFQNASHTPNDPNVMAAWHDKYGWYDNHFWEHPMLPERFAESSCIRCHINVMELGVNAKWGATAPKVYRGYELVKTYGCFGCHEINGYDGTKPIGPDLRLEPATAEEAAKLASDPLQVAGTMRKVGPSLRHLAAKTAAGWVEHWTEEPKQFRPTTRMPQFFKLTNQQDEVAQKWNPVELAGMTAYLLHRSEPLELLTPPEGYQPNAERGKALFAQKGCLACHTHPDFPDMNADFGPELSRIHAKLKPGREGFLWLYTWIRDPERHHPRTRMPQLFLEPEGAGEKLVDPAADIAAFLLKLEGAPESFQPSAQYPEIPVNDADLDSLVEMFLTKLLTKEQVRQVLATGVYPVPREKIKTDEVELAAADPEAPFDPAEWRRRKLMYVGRKTITKYGCYGCHDIPNYETARPIGTALQDWGRKDRSRLAFEHIHEYLHHHGQPGLGLKFETLQPADAQRLGLENSLGVRLTGPEVGVQPAKALRRVEGKPEADQLRVDDVLLEYDGRAVADEHQLRDLLRRTEPGSEVDITIWRDGAQVAMRIRPDGSFHERLAGLSGTLAQARRGEFKRKEDEERELSAGFYYESLLHHGRPGFLWQKLRQPRSYDYRTIETKPYEDRLRMPKFPFSEEDIDAIATFVLGLLAEPPNPEYLYNPDGPAGAKIKGEYLIDQYNCAGCHMFQMPEIRYGADLDELAASDLSEEYPEAVALLRRLKPPRDGLTKDTRVVRRGGETRTLPVVSFHGLITAKPNPDDDPEDQEYVAELWETLKVGEKELVPTTKLIFPAAALQEIRPAKGGQFAEWLADHLFQTRQVQQTQLGWQAAPPPLYQEGIKVQTPWLFQFLRNPHQIRHTTVLRMPRFNLSDAEAQALANYFAAQDGAAYPYQQVDVREPAYLSARQAEFRQKWPEKSHDYLTEAWKVLNGPLCIKCHAVGGRQPISTDPTKDIRAPNLEPVGNRLRPEWTLLWLYKSPWITPYTSMPQNFPPGKKNLEELFDGDGNLQTIAVRDALFNYHRLMERDGRIVYDPPMAPMAGATGTAAVNAAAPTVDAVAPTVDAVAPTVDAVAPTVDAVAPKINVATPTINAAGPPLAEDADAGEMK</sequence>
<dbReference type="SMART" id="SM00228">
    <property type="entry name" value="PDZ"/>
    <property type="match status" value="1"/>
</dbReference>
<dbReference type="SUPFAM" id="SSF48695">
    <property type="entry name" value="Multiheme cytochromes"/>
    <property type="match status" value="1"/>
</dbReference>
<evidence type="ECO:0000256" key="5">
    <source>
        <dbReference type="SAM" id="Coils"/>
    </source>
</evidence>
<gene>
    <name evidence="8" type="ORF">ENS64_00975</name>
</gene>
<dbReference type="InterPro" id="IPR036280">
    <property type="entry name" value="Multihaem_cyt_sf"/>
</dbReference>
<evidence type="ECO:0000256" key="2">
    <source>
        <dbReference type="ARBA" id="ARBA00022723"/>
    </source>
</evidence>
<reference evidence="8" key="1">
    <citation type="journal article" date="2020" name="mSystems">
        <title>Genome- and Community-Level Interaction Insights into Carbon Utilization and Element Cycling Functions of Hydrothermarchaeota in Hydrothermal Sediment.</title>
        <authorList>
            <person name="Zhou Z."/>
            <person name="Liu Y."/>
            <person name="Xu W."/>
            <person name="Pan J."/>
            <person name="Luo Z.H."/>
            <person name="Li M."/>
        </authorList>
    </citation>
    <scope>NUCLEOTIDE SEQUENCE [LARGE SCALE GENOMIC DNA]</scope>
    <source>
        <strain evidence="8">SpSt-508</strain>
    </source>
</reference>
<keyword evidence="1 4" id="KW-0349">Heme</keyword>
<dbReference type="Gene3D" id="1.10.760.10">
    <property type="entry name" value="Cytochrome c-like domain"/>
    <property type="match status" value="4"/>
</dbReference>
<dbReference type="Pfam" id="PF13180">
    <property type="entry name" value="PDZ_2"/>
    <property type="match status" value="1"/>
</dbReference>
<dbReference type="EMBL" id="DSVQ01000003">
    <property type="protein sequence ID" value="HGT37833.1"/>
    <property type="molecule type" value="Genomic_DNA"/>
</dbReference>
<keyword evidence="6" id="KW-0472">Membrane</keyword>
<feature type="domain" description="Cytochrome c" evidence="7">
    <location>
        <begin position="977"/>
        <end position="1200"/>
    </location>
</feature>
<name>A0A7C4LIT1_9PLAN</name>
<dbReference type="InterPro" id="IPR001478">
    <property type="entry name" value="PDZ"/>
</dbReference>
<keyword evidence="6" id="KW-0812">Transmembrane</keyword>
<dbReference type="InterPro" id="IPR009056">
    <property type="entry name" value="Cyt_c-like_dom"/>
</dbReference>
<evidence type="ECO:0000256" key="6">
    <source>
        <dbReference type="SAM" id="Phobius"/>
    </source>
</evidence>
<keyword evidence="5" id="KW-0175">Coiled coil</keyword>
<dbReference type="SUPFAM" id="SSF50156">
    <property type="entry name" value="PDZ domain-like"/>
    <property type="match status" value="1"/>
</dbReference>
<dbReference type="Gene3D" id="2.30.42.10">
    <property type="match status" value="1"/>
</dbReference>
<feature type="domain" description="Cytochrome c" evidence="7">
    <location>
        <begin position="391"/>
        <end position="516"/>
    </location>
</feature>
<evidence type="ECO:0000313" key="8">
    <source>
        <dbReference type="EMBL" id="HGT37833.1"/>
    </source>
</evidence>
<keyword evidence="6" id="KW-1133">Transmembrane helix</keyword>
<dbReference type="SUPFAM" id="SSF46626">
    <property type="entry name" value="Cytochrome c"/>
    <property type="match status" value="3"/>
</dbReference>
<organism evidence="8">
    <name type="scientific">Schlesneria paludicola</name>
    <dbReference type="NCBI Taxonomy" id="360056"/>
    <lineage>
        <taxon>Bacteria</taxon>
        <taxon>Pseudomonadati</taxon>
        <taxon>Planctomycetota</taxon>
        <taxon>Planctomycetia</taxon>
        <taxon>Planctomycetales</taxon>
        <taxon>Planctomycetaceae</taxon>
        <taxon>Schlesneria</taxon>
    </lineage>
</organism>
<feature type="transmembrane region" description="Helical" evidence="6">
    <location>
        <begin position="17"/>
        <end position="34"/>
    </location>
</feature>
<evidence type="ECO:0000259" key="7">
    <source>
        <dbReference type="PROSITE" id="PS51007"/>
    </source>
</evidence>
<accession>A0A7C4LIT1</accession>
<proteinExistence type="predicted"/>
<dbReference type="GO" id="GO:0009055">
    <property type="term" value="F:electron transfer activity"/>
    <property type="evidence" value="ECO:0007669"/>
    <property type="project" value="InterPro"/>
</dbReference>
<protein>
    <submittedName>
        <fullName evidence="8">C-type cytochrome</fullName>
    </submittedName>
</protein>
<dbReference type="InterPro" id="IPR036909">
    <property type="entry name" value="Cyt_c-like_dom_sf"/>
</dbReference>
<evidence type="ECO:0000256" key="1">
    <source>
        <dbReference type="ARBA" id="ARBA00022617"/>
    </source>
</evidence>
<evidence type="ECO:0000256" key="4">
    <source>
        <dbReference type="PROSITE-ProRule" id="PRU00433"/>
    </source>
</evidence>
<evidence type="ECO:0000256" key="3">
    <source>
        <dbReference type="ARBA" id="ARBA00023004"/>
    </source>
</evidence>
<dbReference type="GO" id="GO:0046872">
    <property type="term" value="F:metal ion binding"/>
    <property type="evidence" value="ECO:0007669"/>
    <property type="project" value="UniProtKB-KW"/>
</dbReference>